<gene>
    <name evidence="7" type="ORF">g.2908</name>
</gene>
<dbReference type="InterPro" id="IPR050078">
    <property type="entry name" value="Ribosomal_L11_MeTrfase_PrmA"/>
</dbReference>
<evidence type="ECO:0000256" key="5">
    <source>
        <dbReference type="ARBA" id="ARBA00042266"/>
    </source>
</evidence>
<protein>
    <recommendedName>
        <fullName evidence="5">ETFB lysine methyltransferase</fullName>
    </recommendedName>
    <alternativeName>
        <fullName evidence="4">Protein N-lysine methyltransferase METTL20</fullName>
    </alternativeName>
</protein>
<organism evidence="7">
    <name type="scientific">Clastoptera arizonana</name>
    <name type="common">Arizona spittle bug</name>
    <dbReference type="NCBI Taxonomy" id="38151"/>
    <lineage>
        <taxon>Eukaryota</taxon>
        <taxon>Metazoa</taxon>
        <taxon>Ecdysozoa</taxon>
        <taxon>Arthropoda</taxon>
        <taxon>Hexapoda</taxon>
        <taxon>Insecta</taxon>
        <taxon>Pterygota</taxon>
        <taxon>Neoptera</taxon>
        <taxon>Paraneoptera</taxon>
        <taxon>Hemiptera</taxon>
        <taxon>Auchenorrhyncha</taxon>
        <taxon>Cercopoidea</taxon>
        <taxon>Clastopteridae</taxon>
        <taxon>Clastoptera</taxon>
    </lineage>
</organism>
<dbReference type="GO" id="GO:0016279">
    <property type="term" value="F:protein-lysine N-methyltransferase activity"/>
    <property type="evidence" value="ECO:0007669"/>
    <property type="project" value="TreeGrafter"/>
</dbReference>
<evidence type="ECO:0000256" key="3">
    <source>
        <dbReference type="ARBA" id="ARBA00037932"/>
    </source>
</evidence>
<dbReference type="EMBL" id="GEDC01014249">
    <property type="protein sequence ID" value="JAS23049.1"/>
    <property type="molecule type" value="Transcribed_RNA"/>
</dbReference>
<evidence type="ECO:0000256" key="2">
    <source>
        <dbReference type="ARBA" id="ARBA00022679"/>
    </source>
</evidence>
<keyword evidence="6" id="KW-0472">Membrane</keyword>
<name>A0A1B6DBI0_9HEMI</name>
<evidence type="ECO:0000256" key="1">
    <source>
        <dbReference type="ARBA" id="ARBA00022603"/>
    </source>
</evidence>
<sequence length="198" mass="21987">QELFKMYLGIKTLYLYLIVTALFKIIYVLADKDDVDFTKQWMGIMSPFRELILNYTMYTNAHSLTPEMCFHLTGRNPITGEPSFSTFDVKQDWATYYPGGQGLSRYLLDHPNIVKNLSVLDIGSGCGAVAIAAAKSGAKFVTAADIDPLAFVAMSLNINSNNVSVSLATSDLIGAETSEWDCLTVGDMFHKEEFVERL</sequence>
<keyword evidence="2" id="KW-0808">Transferase</keyword>
<dbReference type="CDD" id="cd02440">
    <property type="entry name" value="AdoMet_MTases"/>
    <property type="match status" value="1"/>
</dbReference>
<feature type="non-terminal residue" evidence="7">
    <location>
        <position position="198"/>
    </location>
</feature>
<comment type="similarity">
    <text evidence="3">Belongs to the methyltransferase superfamily. ETFBKMT family.</text>
</comment>
<dbReference type="InterPro" id="IPR029063">
    <property type="entry name" value="SAM-dependent_MTases_sf"/>
</dbReference>
<dbReference type="Pfam" id="PF06325">
    <property type="entry name" value="PrmA"/>
    <property type="match status" value="1"/>
</dbReference>
<keyword evidence="1" id="KW-0489">Methyltransferase</keyword>
<keyword evidence="6" id="KW-1133">Transmembrane helix</keyword>
<feature type="transmembrane region" description="Helical" evidence="6">
    <location>
        <begin position="12"/>
        <end position="30"/>
    </location>
</feature>
<evidence type="ECO:0000256" key="4">
    <source>
        <dbReference type="ARBA" id="ARBA00041867"/>
    </source>
</evidence>
<feature type="non-terminal residue" evidence="7">
    <location>
        <position position="1"/>
    </location>
</feature>
<dbReference type="GO" id="GO:0032259">
    <property type="term" value="P:methylation"/>
    <property type="evidence" value="ECO:0007669"/>
    <property type="project" value="UniProtKB-KW"/>
</dbReference>
<dbReference type="Gene3D" id="3.40.50.150">
    <property type="entry name" value="Vaccinia Virus protein VP39"/>
    <property type="match status" value="1"/>
</dbReference>
<dbReference type="PANTHER" id="PTHR43648:SF1">
    <property type="entry name" value="ELECTRON TRANSFER FLAVOPROTEIN BETA SUBUNIT LYSINE METHYLTRANSFERASE"/>
    <property type="match status" value="1"/>
</dbReference>
<proteinExistence type="inferred from homology"/>
<dbReference type="SUPFAM" id="SSF53335">
    <property type="entry name" value="S-adenosyl-L-methionine-dependent methyltransferases"/>
    <property type="match status" value="1"/>
</dbReference>
<accession>A0A1B6DBI0</accession>
<dbReference type="PANTHER" id="PTHR43648">
    <property type="entry name" value="ELECTRON TRANSFER FLAVOPROTEIN BETA SUBUNIT LYSINE METHYLTRANSFERASE"/>
    <property type="match status" value="1"/>
</dbReference>
<reference evidence="7" key="1">
    <citation type="submission" date="2015-12" db="EMBL/GenBank/DDBJ databases">
        <title>De novo transcriptome assembly of four potential Pierce s Disease insect vectors from Arizona vineyards.</title>
        <authorList>
            <person name="Tassone E.E."/>
        </authorList>
    </citation>
    <scope>NUCLEOTIDE SEQUENCE</scope>
</reference>
<dbReference type="GO" id="GO:0005759">
    <property type="term" value="C:mitochondrial matrix"/>
    <property type="evidence" value="ECO:0007669"/>
    <property type="project" value="TreeGrafter"/>
</dbReference>
<evidence type="ECO:0000256" key="6">
    <source>
        <dbReference type="SAM" id="Phobius"/>
    </source>
</evidence>
<evidence type="ECO:0000313" key="7">
    <source>
        <dbReference type="EMBL" id="JAS23049.1"/>
    </source>
</evidence>
<dbReference type="AlphaFoldDB" id="A0A1B6DBI0"/>
<keyword evidence="6" id="KW-0812">Transmembrane</keyword>